<dbReference type="GeneID" id="41998355"/>
<keyword evidence="4" id="KW-1185">Reference proteome</keyword>
<dbReference type="EMBL" id="QKXC01000211">
    <property type="protein sequence ID" value="RBR11639.1"/>
    <property type="molecule type" value="Genomic_DNA"/>
</dbReference>
<name>A0A366R3D2_9HYPO</name>
<feature type="compositionally biased region" description="Basic and acidic residues" evidence="2">
    <location>
        <begin position="33"/>
        <end position="42"/>
    </location>
</feature>
<protein>
    <submittedName>
        <fullName evidence="3">Uncharacterized protein</fullName>
    </submittedName>
</protein>
<gene>
    <name evidence="3" type="ORF">FIESC28_08922</name>
</gene>
<evidence type="ECO:0000313" key="3">
    <source>
        <dbReference type="EMBL" id="RBR11639.1"/>
    </source>
</evidence>
<keyword evidence="1" id="KW-0175">Coiled coil</keyword>
<evidence type="ECO:0000256" key="1">
    <source>
        <dbReference type="SAM" id="Coils"/>
    </source>
</evidence>
<organism evidence="3 4">
    <name type="scientific">Fusarium coffeatum</name>
    <dbReference type="NCBI Taxonomy" id="231269"/>
    <lineage>
        <taxon>Eukaryota</taxon>
        <taxon>Fungi</taxon>
        <taxon>Dikarya</taxon>
        <taxon>Ascomycota</taxon>
        <taxon>Pezizomycotina</taxon>
        <taxon>Sordariomycetes</taxon>
        <taxon>Hypocreomycetidae</taxon>
        <taxon>Hypocreales</taxon>
        <taxon>Nectriaceae</taxon>
        <taxon>Fusarium</taxon>
        <taxon>Fusarium incarnatum-equiseti species complex</taxon>
    </lineage>
</organism>
<feature type="region of interest" description="Disordered" evidence="2">
    <location>
        <begin position="1"/>
        <end position="45"/>
    </location>
</feature>
<proteinExistence type="predicted"/>
<dbReference type="Proteomes" id="UP000253153">
    <property type="component" value="Unassembled WGS sequence"/>
</dbReference>
<accession>A0A366R3D2</accession>
<feature type="coiled-coil region" evidence="1">
    <location>
        <begin position="250"/>
        <end position="325"/>
    </location>
</feature>
<comment type="caution">
    <text evidence="3">The sequence shown here is derived from an EMBL/GenBank/DDBJ whole genome shotgun (WGS) entry which is preliminary data.</text>
</comment>
<sequence>MEPSASSFDETNHQEKQSINRKRSGDSLMESLQPKRVDRPDETSTVSISMQGELENICQQLISDKRLTANALRLFGKIIKSCYSPTYAVILLDPLWLNTSDNTSELKPEGFDDASQLAFPWINVYHYDSLQNEERFMAVCAHFRKWIEKSELDYHVIFKKAACTQPGDLTGIYVLSELRNFLQFNPATEVTSSGAERNNLVRLIKSDQNFGLDEEDSKLRCGLKEMIEKEEHRVWKNMMQSTTDSIDRSETQAYEKLEQAKEELSHAEEELAKAMARKENAVEIRDDLADAFNVEGPQTRDSIAMSRVNKMIEKLEVRLQDALEAVGHSRSKVAAAQWEVKRIDQMARVRWNLEDEDGSLIIST</sequence>
<evidence type="ECO:0000313" key="4">
    <source>
        <dbReference type="Proteomes" id="UP000253153"/>
    </source>
</evidence>
<dbReference type="OrthoDB" id="10343263at2759"/>
<reference evidence="3 4" key="1">
    <citation type="submission" date="2018-06" db="EMBL/GenBank/DDBJ databases">
        <title>Fusarium incarnatum-equiseti species complex species 28.</title>
        <authorList>
            <person name="Gardiner D.M."/>
        </authorList>
    </citation>
    <scope>NUCLEOTIDE SEQUENCE [LARGE SCALE GENOMIC DNA]</scope>
    <source>
        <strain evidence="3 4">FIESC_28</strain>
    </source>
</reference>
<dbReference type="RefSeq" id="XP_031012896.1">
    <property type="nucleotide sequence ID" value="XM_031163059.1"/>
</dbReference>
<dbReference type="AlphaFoldDB" id="A0A366R3D2"/>
<evidence type="ECO:0000256" key="2">
    <source>
        <dbReference type="SAM" id="MobiDB-lite"/>
    </source>
</evidence>